<feature type="chain" id="PRO_5034776977" description="Beta-defensin" evidence="10">
    <location>
        <begin position="28"/>
        <end position="109"/>
    </location>
</feature>
<dbReference type="PANTHER" id="PTHR15001:SF9">
    <property type="entry name" value="BETA-DEFENSIN 115"/>
    <property type="match status" value="1"/>
</dbReference>
<evidence type="ECO:0000256" key="3">
    <source>
        <dbReference type="ARBA" id="ARBA00007371"/>
    </source>
</evidence>
<dbReference type="InterPro" id="IPR050544">
    <property type="entry name" value="Beta-defensin"/>
</dbReference>
<accession>A0A8D2I8C2</accession>
<evidence type="ECO:0000256" key="9">
    <source>
        <dbReference type="ARBA" id="ARBA00023157"/>
    </source>
</evidence>
<keyword evidence="6 10" id="KW-0732">Signal</keyword>
<proteinExistence type="inferred from homology"/>
<dbReference type="GeneTree" id="ENSGT00400000023200"/>
<comment type="subcellular location">
    <subcellularLocation>
        <location evidence="2">Secreted</location>
    </subcellularLocation>
</comment>
<dbReference type="PANTHER" id="PTHR15001">
    <property type="entry name" value="BETA-DEFENSIN 123-RELATED"/>
    <property type="match status" value="1"/>
</dbReference>
<evidence type="ECO:0000256" key="5">
    <source>
        <dbReference type="ARBA" id="ARBA00022529"/>
    </source>
</evidence>
<dbReference type="GO" id="GO:0042742">
    <property type="term" value="P:defense response to bacterium"/>
    <property type="evidence" value="ECO:0007669"/>
    <property type="project" value="UniProtKB-KW"/>
</dbReference>
<evidence type="ECO:0000256" key="10">
    <source>
        <dbReference type="SAM" id="SignalP"/>
    </source>
</evidence>
<keyword evidence="8" id="KW-0044">Antibiotic</keyword>
<evidence type="ECO:0000256" key="2">
    <source>
        <dbReference type="ARBA" id="ARBA00004613"/>
    </source>
</evidence>
<dbReference type="GO" id="GO:0005576">
    <property type="term" value="C:extracellular region"/>
    <property type="evidence" value="ECO:0007669"/>
    <property type="project" value="UniProtKB-SubCell"/>
</dbReference>
<comment type="function">
    <text evidence="1">Has antibacterial activity.</text>
</comment>
<evidence type="ECO:0000256" key="6">
    <source>
        <dbReference type="ARBA" id="ARBA00022729"/>
    </source>
</evidence>
<keyword evidence="5" id="KW-0929">Antimicrobial</keyword>
<dbReference type="Ensembl" id="ENSUPAT00010027088.1">
    <property type="protein sequence ID" value="ENSUPAP00010023813.1"/>
    <property type="gene ID" value="ENSUPAG00010018883.1"/>
</dbReference>
<reference evidence="11" key="1">
    <citation type="submission" date="2025-08" db="UniProtKB">
        <authorList>
            <consortium name="Ensembl"/>
        </authorList>
    </citation>
    <scope>IDENTIFICATION</scope>
</reference>
<sequence length="109" mass="12338">MLPDRSSTPSGSIKLLFLALAVLVVLAQTSPDGWLKKCYYGLGRCRKSCKEEEKKREKCGKTLTCCLLSKNAKLSHFSPRPVTGEALYLLEISECRRLIIYIYILRIIV</sequence>
<dbReference type="Proteomes" id="UP000694417">
    <property type="component" value="Unplaced"/>
</dbReference>
<name>A0A8D2I8C2_UROPR</name>
<feature type="signal peptide" evidence="10">
    <location>
        <begin position="1"/>
        <end position="27"/>
    </location>
</feature>
<evidence type="ECO:0000313" key="11">
    <source>
        <dbReference type="Ensembl" id="ENSUPAP00010023813.1"/>
    </source>
</evidence>
<evidence type="ECO:0000313" key="12">
    <source>
        <dbReference type="Proteomes" id="UP000694417"/>
    </source>
</evidence>
<reference evidence="11" key="2">
    <citation type="submission" date="2025-09" db="UniProtKB">
        <authorList>
            <consortium name="Ensembl"/>
        </authorList>
    </citation>
    <scope>IDENTIFICATION</scope>
</reference>
<keyword evidence="7" id="KW-0211">Defensin</keyword>
<keyword evidence="9" id="KW-1015">Disulfide bond</keyword>
<evidence type="ECO:0000256" key="4">
    <source>
        <dbReference type="ARBA" id="ARBA00022525"/>
    </source>
</evidence>
<evidence type="ECO:0000256" key="1">
    <source>
        <dbReference type="ARBA" id="ARBA00002878"/>
    </source>
</evidence>
<evidence type="ECO:0000256" key="7">
    <source>
        <dbReference type="ARBA" id="ARBA00022940"/>
    </source>
</evidence>
<keyword evidence="12" id="KW-1185">Reference proteome</keyword>
<comment type="similarity">
    <text evidence="3">Belongs to the beta-defensin family.</text>
</comment>
<protein>
    <recommendedName>
        <fullName evidence="13">Beta-defensin</fullName>
    </recommendedName>
</protein>
<evidence type="ECO:0000256" key="8">
    <source>
        <dbReference type="ARBA" id="ARBA00023022"/>
    </source>
</evidence>
<evidence type="ECO:0008006" key="13">
    <source>
        <dbReference type="Google" id="ProtNLM"/>
    </source>
</evidence>
<keyword evidence="4" id="KW-0964">Secreted</keyword>
<dbReference type="AlphaFoldDB" id="A0A8D2I8C2"/>
<organism evidence="11 12">
    <name type="scientific">Urocitellus parryii</name>
    <name type="common">Arctic ground squirrel</name>
    <name type="synonym">Spermophilus parryii</name>
    <dbReference type="NCBI Taxonomy" id="9999"/>
    <lineage>
        <taxon>Eukaryota</taxon>
        <taxon>Metazoa</taxon>
        <taxon>Chordata</taxon>
        <taxon>Craniata</taxon>
        <taxon>Vertebrata</taxon>
        <taxon>Euteleostomi</taxon>
        <taxon>Mammalia</taxon>
        <taxon>Eutheria</taxon>
        <taxon>Euarchontoglires</taxon>
        <taxon>Glires</taxon>
        <taxon>Rodentia</taxon>
        <taxon>Sciuromorpha</taxon>
        <taxon>Sciuridae</taxon>
        <taxon>Xerinae</taxon>
        <taxon>Marmotini</taxon>
        <taxon>Urocitellus</taxon>
    </lineage>
</organism>